<evidence type="ECO:0000256" key="1">
    <source>
        <dbReference type="SAM" id="MobiDB-lite"/>
    </source>
</evidence>
<evidence type="ECO:0000313" key="3">
    <source>
        <dbReference type="Proteomes" id="UP000789390"/>
    </source>
</evidence>
<gene>
    <name evidence="2" type="ORF">DGAL_LOCUS14945</name>
</gene>
<feature type="region of interest" description="Disordered" evidence="1">
    <location>
        <begin position="72"/>
        <end position="93"/>
    </location>
</feature>
<accession>A0A8J2WPW3</accession>
<protein>
    <submittedName>
        <fullName evidence="2">Uncharacterized protein</fullName>
    </submittedName>
</protein>
<organism evidence="2 3">
    <name type="scientific">Daphnia galeata</name>
    <dbReference type="NCBI Taxonomy" id="27404"/>
    <lineage>
        <taxon>Eukaryota</taxon>
        <taxon>Metazoa</taxon>
        <taxon>Ecdysozoa</taxon>
        <taxon>Arthropoda</taxon>
        <taxon>Crustacea</taxon>
        <taxon>Branchiopoda</taxon>
        <taxon>Diplostraca</taxon>
        <taxon>Cladocera</taxon>
        <taxon>Anomopoda</taxon>
        <taxon>Daphniidae</taxon>
        <taxon>Daphnia</taxon>
    </lineage>
</organism>
<keyword evidence="3" id="KW-1185">Reference proteome</keyword>
<feature type="region of interest" description="Disordered" evidence="1">
    <location>
        <begin position="125"/>
        <end position="167"/>
    </location>
</feature>
<dbReference type="Proteomes" id="UP000789390">
    <property type="component" value="Unassembled WGS sequence"/>
</dbReference>
<reference evidence="2" key="1">
    <citation type="submission" date="2021-11" db="EMBL/GenBank/DDBJ databases">
        <authorList>
            <person name="Schell T."/>
        </authorList>
    </citation>
    <scope>NUCLEOTIDE SEQUENCE</scope>
    <source>
        <strain evidence="2">M5</strain>
    </source>
</reference>
<feature type="region of interest" description="Disordered" evidence="1">
    <location>
        <begin position="27"/>
        <end position="50"/>
    </location>
</feature>
<sequence>MTEIPMTTGGRRRSSKVKKMLLLLHQEQERMDDDGGGSSRSPDVTRHHWHSISQGNVVRIPFSSVEEGETGAESVVHRGNAARRHKETGSKNIKSPRLAGLLPSLLALLLLTLMACRPCHGHDPELFDMDDEDDRSTRDSNRSSHTGGGLLSRSAALPLLHNRQQMA</sequence>
<name>A0A8J2WPW3_9CRUS</name>
<dbReference type="EMBL" id="CAKKLH010000313">
    <property type="protein sequence ID" value="CAH0111305.1"/>
    <property type="molecule type" value="Genomic_DNA"/>
</dbReference>
<dbReference type="AlphaFoldDB" id="A0A8J2WPW3"/>
<comment type="caution">
    <text evidence="2">The sequence shown here is derived from an EMBL/GenBank/DDBJ whole genome shotgun (WGS) entry which is preliminary data.</text>
</comment>
<evidence type="ECO:0000313" key="2">
    <source>
        <dbReference type="EMBL" id="CAH0111305.1"/>
    </source>
</evidence>
<proteinExistence type="predicted"/>